<dbReference type="AlphaFoldDB" id="A0A814SGL7"/>
<comment type="caution">
    <text evidence="1">The sequence shown here is derived from an EMBL/GenBank/DDBJ whole genome shotgun (WGS) entry which is preliminary data.</text>
</comment>
<proteinExistence type="predicted"/>
<dbReference type="EMBL" id="CAJNOR010001460">
    <property type="protein sequence ID" value="CAF1147027.1"/>
    <property type="molecule type" value="Genomic_DNA"/>
</dbReference>
<accession>A0A814SGL7</accession>
<feature type="non-terminal residue" evidence="1">
    <location>
        <position position="39"/>
    </location>
</feature>
<organism evidence="1 2">
    <name type="scientific">Adineta ricciae</name>
    <name type="common">Rotifer</name>
    <dbReference type="NCBI Taxonomy" id="249248"/>
    <lineage>
        <taxon>Eukaryota</taxon>
        <taxon>Metazoa</taxon>
        <taxon>Spiralia</taxon>
        <taxon>Gnathifera</taxon>
        <taxon>Rotifera</taxon>
        <taxon>Eurotatoria</taxon>
        <taxon>Bdelloidea</taxon>
        <taxon>Adinetida</taxon>
        <taxon>Adinetidae</taxon>
        <taxon>Adineta</taxon>
    </lineage>
</organism>
<keyword evidence="2" id="KW-1185">Reference proteome</keyword>
<evidence type="ECO:0000313" key="2">
    <source>
        <dbReference type="Proteomes" id="UP000663828"/>
    </source>
</evidence>
<reference evidence="1" key="1">
    <citation type="submission" date="2021-02" db="EMBL/GenBank/DDBJ databases">
        <authorList>
            <person name="Nowell W R."/>
        </authorList>
    </citation>
    <scope>NUCLEOTIDE SEQUENCE</scope>
</reference>
<gene>
    <name evidence="1" type="ORF">XAT740_LOCUS20740</name>
</gene>
<evidence type="ECO:0000313" key="1">
    <source>
        <dbReference type="EMBL" id="CAF1147027.1"/>
    </source>
</evidence>
<sequence>MLDPTCDPRPPRPNAITSPEFHRIRRIPVGSDKILYCIR</sequence>
<protein>
    <submittedName>
        <fullName evidence="1">Uncharacterized protein</fullName>
    </submittedName>
</protein>
<name>A0A814SGL7_ADIRI</name>
<dbReference type="Proteomes" id="UP000663828">
    <property type="component" value="Unassembled WGS sequence"/>
</dbReference>